<gene>
    <name evidence="5" type="ORF">ACFOEN_12755</name>
</gene>
<dbReference type="Pfam" id="PF05567">
    <property type="entry name" value="T4P_PilY1"/>
    <property type="match status" value="2"/>
</dbReference>
<feature type="domain" description="PilY1 beta-propeller" evidence="4">
    <location>
        <begin position="588"/>
        <end position="707"/>
    </location>
</feature>
<keyword evidence="2" id="KW-0106">Calcium</keyword>
<name>A0ABV7H7I1_9BURK</name>
<accession>A0ABV7H7I1</accession>
<feature type="domain" description="PilY1 beta-propeller" evidence="4">
    <location>
        <begin position="776"/>
        <end position="927"/>
    </location>
</feature>
<evidence type="ECO:0000313" key="6">
    <source>
        <dbReference type="Proteomes" id="UP001595556"/>
    </source>
</evidence>
<keyword evidence="3" id="KW-0732">Signal</keyword>
<evidence type="ECO:0000256" key="2">
    <source>
        <dbReference type="ARBA" id="ARBA00022837"/>
    </source>
</evidence>
<reference evidence="6" key="1">
    <citation type="journal article" date="2019" name="Int. J. Syst. Evol. Microbiol.">
        <title>The Global Catalogue of Microorganisms (GCM) 10K type strain sequencing project: providing services to taxonomists for standard genome sequencing and annotation.</title>
        <authorList>
            <consortium name="The Broad Institute Genomics Platform"/>
            <consortium name="The Broad Institute Genome Sequencing Center for Infectious Disease"/>
            <person name="Wu L."/>
            <person name="Ma J."/>
        </authorList>
    </citation>
    <scope>NUCLEOTIDE SEQUENCE [LARGE SCALE GENOMIC DNA]</scope>
    <source>
        <strain evidence="6">KCTC 52168</strain>
    </source>
</reference>
<feature type="chain" id="PRO_5046398328" evidence="3">
    <location>
        <begin position="28"/>
        <end position="1113"/>
    </location>
</feature>
<organism evidence="5 6">
    <name type="scientific">Piscinibacterium candidicorallinum</name>
    <dbReference type="NCBI Taxonomy" id="1793872"/>
    <lineage>
        <taxon>Bacteria</taxon>
        <taxon>Pseudomonadati</taxon>
        <taxon>Pseudomonadota</taxon>
        <taxon>Betaproteobacteria</taxon>
        <taxon>Burkholderiales</taxon>
        <taxon>Piscinibacterium</taxon>
    </lineage>
</organism>
<protein>
    <submittedName>
        <fullName evidence="5">Pilus assembly protein</fullName>
    </submittedName>
</protein>
<dbReference type="InterPro" id="IPR008707">
    <property type="entry name" value="B-propeller_PilY1"/>
</dbReference>
<evidence type="ECO:0000256" key="1">
    <source>
        <dbReference type="ARBA" id="ARBA00022723"/>
    </source>
</evidence>
<keyword evidence="6" id="KW-1185">Reference proteome</keyword>
<dbReference type="Proteomes" id="UP001595556">
    <property type="component" value="Unassembled WGS sequence"/>
</dbReference>
<keyword evidence="1" id="KW-0479">Metal-binding</keyword>
<evidence type="ECO:0000256" key="3">
    <source>
        <dbReference type="SAM" id="SignalP"/>
    </source>
</evidence>
<evidence type="ECO:0000259" key="4">
    <source>
        <dbReference type="Pfam" id="PF05567"/>
    </source>
</evidence>
<proteinExistence type="predicted"/>
<evidence type="ECO:0000313" key="5">
    <source>
        <dbReference type="EMBL" id="MFC3148494.1"/>
    </source>
</evidence>
<dbReference type="EMBL" id="JBHRTI010000007">
    <property type="protein sequence ID" value="MFC3148494.1"/>
    <property type="molecule type" value="Genomic_DNA"/>
</dbReference>
<feature type="signal peptide" evidence="3">
    <location>
        <begin position="1"/>
        <end position="27"/>
    </location>
</feature>
<comment type="caution">
    <text evidence="5">The sequence shown here is derived from an EMBL/GenBank/DDBJ whole genome shotgun (WGS) entry which is preliminary data.</text>
</comment>
<dbReference type="RefSeq" id="WP_377304511.1">
    <property type="nucleotide sequence ID" value="NZ_CP180191.1"/>
</dbReference>
<sequence length="1113" mass="117359">MKTQAVRFSLNAVAAGLAMVFAGPAGATLGLMQVPPTAQVPPAPNVIVTLDDSGSMAAVVPFDPTLTYEIPPGANGLPLRAPTVPPAAWNDGFVNAPVAVNLSTIGGAIQVAYNALPPAQQQNYVNWYSFYRTRNMAMKSSVLSAFSPSIVPDGRFRLAWQGLLVTCSNGFPANNACPRPNTMSSFEGTHRDNFVSWVRSVPASNTTPLRAAYRRVGEYLRTTGVNSPWAATPGTSVNPILSCRRSYHIMFTDGQWNDGDNAAFGNSDNTATTFPDGTAYTQNRPYRGPAAGGNLTLSDVAFTYWSTDLQTGAGWDNNLTQVIKRAGDETYNGTTITQYWNPKNNPATWQHLVMYGVGFGEAAALTPAAVGQPANVVPTFSGTTTGGASFAELVSGPREWPSVANFGLRQWDVWHAAVNTRGDMFPATDQRALNSAFQRIVAEILAQNTATGGAASSLSNVSNGLTVVRAGFESEPNFRGVIRGFPISGGAISNIASWNAQTVMGTVAPNDRVVLTASNPSTGAPFRWGNLSTFQQNALNRSLGGTQDGFGQIRVDYLRGATNKENTPENSKIADAVLRWRQGGLIGTIVNSEPRFVQAPRSGYTSSDYVGFRNANISRQPVVYVGANDGMLHGFSATNGTPLISYVPRGVYTRLSEYTDPVYQHKYFVDGPVISADAKIDGDWRTVLVGGLGAGGRGIYALDVTNPTNFAETNAASLVKFDYTKPGDAIPTTPVDLAQQFADEAVSAAAMAELNSDLGHIIGDPSKDPFLGRNLQIARMANDRWAVIIGNGVNSVNERAALYVFYLDAAGGFRKILAETTTGANNGLATPLPVDSNGDGKVDVVYAGDLRGRLWKFNVSATNDAAWGVAGGVPLYNAGRPITSAPAVAPHPRGGNFITFGTGQLLTFPDKTSVATESIYGIWDRPGAPAATVPLSDLVTRTITAAAANTVSGGGSARVLSAPVTSAIDYSTKRGWRLDLGVAGERVIFNPIASGRFAFFSTYVPVEGQTCANSTQAGSFLAFDLFNGAPPATPVLDINGDNVFTTGDQDDTGLGAMGRASPVGKLVGLVDFVGNSTGEPPPPNPCAAVGSLQTIGVKCFTGPGRRAWRDLTP</sequence>